<keyword evidence="3" id="KW-1185">Reference proteome</keyword>
<protein>
    <submittedName>
        <fullName evidence="2">Uncharacterized protein</fullName>
    </submittedName>
</protein>
<gene>
    <name evidence="2" type="ORF">EYF80_048478</name>
</gene>
<evidence type="ECO:0000256" key="1">
    <source>
        <dbReference type="SAM" id="MobiDB-lite"/>
    </source>
</evidence>
<dbReference type="Proteomes" id="UP000314294">
    <property type="component" value="Unassembled WGS sequence"/>
</dbReference>
<feature type="region of interest" description="Disordered" evidence="1">
    <location>
        <begin position="1"/>
        <end position="26"/>
    </location>
</feature>
<sequence>MEGWRDTSPRGRGALRPSRPIVSGSCRHRRIDEKMDGWRDRGDGGEDAEVAALYRLRPRRDSGATQLREKERGMMLGKRGVRVGGGKRRVGLWVDEQCLVVKDVTSSRTPCREAPPTFVIDPLECDGLLLSNAAHLPHLLVQLHEGYRGGQVCNQHVPGSAHTHTHTHTHTQ</sequence>
<accession>A0A4Z2FJP1</accession>
<dbReference type="EMBL" id="SRLO01001115">
    <property type="protein sequence ID" value="TNN41348.1"/>
    <property type="molecule type" value="Genomic_DNA"/>
</dbReference>
<evidence type="ECO:0000313" key="3">
    <source>
        <dbReference type="Proteomes" id="UP000314294"/>
    </source>
</evidence>
<comment type="caution">
    <text evidence="2">The sequence shown here is derived from an EMBL/GenBank/DDBJ whole genome shotgun (WGS) entry which is preliminary data.</text>
</comment>
<dbReference type="AlphaFoldDB" id="A0A4Z2FJP1"/>
<organism evidence="2 3">
    <name type="scientific">Liparis tanakae</name>
    <name type="common">Tanaka's snailfish</name>
    <dbReference type="NCBI Taxonomy" id="230148"/>
    <lineage>
        <taxon>Eukaryota</taxon>
        <taxon>Metazoa</taxon>
        <taxon>Chordata</taxon>
        <taxon>Craniata</taxon>
        <taxon>Vertebrata</taxon>
        <taxon>Euteleostomi</taxon>
        <taxon>Actinopterygii</taxon>
        <taxon>Neopterygii</taxon>
        <taxon>Teleostei</taxon>
        <taxon>Neoteleostei</taxon>
        <taxon>Acanthomorphata</taxon>
        <taxon>Eupercaria</taxon>
        <taxon>Perciformes</taxon>
        <taxon>Cottioidei</taxon>
        <taxon>Cottales</taxon>
        <taxon>Liparidae</taxon>
        <taxon>Liparis</taxon>
    </lineage>
</organism>
<name>A0A4Z2FJP1_9TELE</name>
<proteinExistence type="predicted"/>
<reference evidence="2 3" key="1">
    <citation type="submission" date="2019-03" db="EMBL/GenBank/DDBJ databases">
        <title>First draft genome of Liparis tanakae, snailfish: a comprehensive survey of snailfish specific genes.</title>
        <authorList>
            <person name="Kim W."/>
            <person name="Song I."/>
            <person name="Jeong J.-H."/>
            <person name="Kim D."/>
            <person name="Kim S."/>
            <person name="Ryu S."/>
            <person name="Song J.Y."/>
            <person name="Lee S.K."/>
        </authorList>
    </citation>
    <scope>NUCLEOTIDE SEQUENCE [LARGE SCALE GENOMIC DNA]</scope>
    <source>
        <tissue evidence="2">Muscle</tissue>
    </source>
</reference>
<evidence type="ECO:0000313" key="2">
    <source>
        <dbReference type="EMBL" id="TNN41348.1"/>
    </source>
</evidence>